<keyword evidence="2" id="KW-1185">Reference proteome</keyword>
<dbReference type="KEGG" id="phl:KKY_2938"/>
<organism evidence="1 2">
    <name type="scientific">Pelagibacterium halotolerans (strain DSM 22347 / JCM 15775 / CGMCC 1.7692 / B2)</name>
    <dbReference type="NCBI Taxonomy" id="1082931"/>
    <lineage>
        <taxon>Bacteria</taxon>
        <taxon>Pseudomonadati</taxon>
        <taxon>Pseudomonadota</taxon>
        <taxon>Alphaproteobacteria</taxon>
        <taxon>Hyphomicrobiales</taxon>
        <taxon>Devosiaceae</taxon>
        <taxon>Pelagibacterium</taxon>
    </lineage>
</organism>
<reference evidence="1 2" key="1">
    <citation type="journal article" date="2012" name="J. Bacteriol.">
        <title>Complete genome sequence of Pelagibacterium halotolerans B2T.</title>
        <authorList>
            <person name="Huo Y.Y."/>
            <person name="Cheng H."/>
            <person name="Han X.F."/>
            <person name="Jiang X.W."/>
            <person name="Sun C."/>
            <person name="Zhang X.Q."/>
            <person name="Zhu X.F."/>
            <person name="Liu Y.F."/>
            <person name="Li P.F."/>
            <person name="Ni P.X."/>
            <person name="Wu M."/>
        </authorList>
    </citation>
    <scope>NUCLEOTIDE SEQUENCE [LARGE SCALE GENOMIC DNA]</scope>
    <source>
        <strain evidence="2">DSM 22347 / JCM 15775 / CGMCC 1.7692 / B2</strain>
    </source>
</reference>
<gene>
    <name evidence="1" type="ordered locus">KKY_2938</name>
</gene>
<protein>
    <submittedName>
        <fullName evidence="1">Uncharacterized protein</fullName>
    </submittedName>
</protein>
<dbReference type="HOGENOM" id="CLU_3171312_0_0_5"/>
<evidence type="ECO:0000313" key="2">
    <source>
        <dbReference type="Proteomes" id="UP000008850"/>
    </source>
</evidence>
<proteinExistence type="predicted"/>
<dbReference type="AlphaFoldDB" id="G4RF00"/>
<dbReference type="EMBL" id="CP003075">
    <property type="protein sequence ID" value="AEQ52933.1"/>
    <property type="molecule type" value="Genomic_DNA"/>
</dbReference>
<accession>G4RF00</accession>
<dbReference type="STRING" id="1082931.KKY_2938"/>
<name>G4RF00_PELHB</name>
<evidence type="ECO:0000313" key="1">
    <source>
        <dbReference type="EMBL" id="AEQ52933.1"/>
    </source>
</evidence>
<dbReference type="Proteomes" id="UP000008850">
    <property type="component" value="Chromosome"/>
</dbReference>
<sequence>MPHHAGLHRVQWAKLRRAESGRAIQFDSNCCINFEHKKPLTNLRANG</sequence>